<evidence type="ECO:0000313" key="3">
    <source>
        <dbReference type="Proteomes" id="UP000709959"/>
    </source>
</evidence>
<reference evidence="2 3" key="1">
    <citation type="submission" date="2020-10" db="EMBL/GenBank/DDBJ databases">
        <title>Connecting structure to function with the recovery of over 1000 high-quality activated sludge metagenome-assembled genomes encoding full-length rRNA genes using long-read sequencing.</title>
        <authorList>
            <person name="Singleton C.M."/>
            <person name="Petriglieri F."/>
            <person name="Kristensen J.M."/>
            <person name="Kirkegaard R.H."/>
            <person name="Michaelsen T.Y."/>
            <person name="Andersen M.H."/>
            <person name="Karst S.M."/>
            <person name="Dueholm M.S."/>
            <person name="Nielsen P.H."/>
            <person name="Albertsen M."/>
        </authorList>
    </citation>
    <scope>NUCLEOTIDE SEQUENCE [LARGE SCALE GENOMIC DNA]</scope>
    <source>
        <strain evidence="2">OdNE_18-Q3-R46-58_MAXAC.008</strain>
    </source>
</reference>
<gene>
    <name evidence="2" type="ORF">IPN91_13460</name>
</gene>
<name>A0A936F5R3_9BACT</name>
<sequence length="76" mass="7918">MNPTPSVRISPAALGVILVLLVIQLYLFETVLGAVLDGQRSVLPGAFGVSLALTTVALFLAFRALLSMGGRTDHPA</sequence>
<dbReference type="EMBL" id="JADKCH010000023">
    <property type="protein sequence ID" value="MBK8573602.1"/>
    <property type="molecule type" value="Genomic_DNA"/>
</dbReference>
<protein>
    <submittedName>
        <fullName evidence="2">Uncharacterized protein</fullName>
    </submittedName>
</protein>
<organism evidence="2 3">
    <name type="scientific">Candidatus Geothrix odensensis</name>
    <dbReference type="NCBI Taxonomy" id="2954440"/>
    <lineage>
        <taxon>Bacteria</taxon>
        <taxon>Pseudomonadati</taxon>
        <taxon>Acidobacteriota</taxon>
        <taxon>Holophagae</taxon>
        <taxon>Holophagales</taxon>
        <taxon>Holophagaceae</taxon>
        <taxon>Geothrix</taxon>
    </lineage>
</organism>
<accession>A0A936F5R3</accession>
<dbReference type="Proteomes" id="UP000709959">
    <property type="component" value="Unassembled WGS sequence"/>
</dbReference>
<keyword evidence="1" id="KW-1133">Transmembrane helix</keyword>
<comment type="caution">
    <text evidence="2">The sequence shown here is derived from an EMBL/GenBank/DDBJ whole genome shotgun (WGS) entry which is preliminary data.</text>
</comment>
<dbReference type="AlphaFoldDB" id="A0A936F5R3"/>
<evidence type="ECO:0000313" key="2">
    <source>
        <dbReference type="EMBL" id="MBK8573602.1"/>
    </source>
</evidence>
<feature type="transmembrane region" description="Helical" evidence="1">
    <location>
        <begin position="42"/>
        <end position="62"/>
    </location>
</feature>
<keyword evidence="1" id="KW-0812">Transmembrane</keyword>
<evidence type="ECO:0000256" key="1">
    <source>
        <dbReference type="SAM" id="Phobius"/>
    </source>
</evidence>
<keyword evidence="1" id="KW-0472">Membrane</keyword>
<proteinExistence type="predicted"/>
<feature type="transmembrane region" description="Helical" evidence="1">
    <location>
        <begin position="12"/>
        <end position="36"/>
    </location>
</feature>